<evidence type="ECO:0000256" key="1">
    <source>
        <dbReference type="SAM" id="Phobius"/>
    </source>
</evidence>
<dbReference type="HOGENOM" id="CLU_982741_0_0_10"/>
<sequence>MYPDMYPSVTVDEAIKKGKRIVAIPVLCIMLGSFFLTALLYTQIEFSTRILVACLLGSFAMPWLYWSVMITRWRIWAFENVRNVHELKKRAIKEQLIWKDGSFFENTEIRTADRQKIQILQDKFKKPDVFIDDISVPGEILICYSARKAVFLLLMSLLIAGGATCLMSMKYTRIFSIALIGVALIMAYGAVKKMNNKLPQIILGNQGIQSATAKFYAWSEVVNEDVIAVQSGKTRRYFLVYNYPLGKQRIDIGPLNISRRRLEHLLRIYRGRVNGVKANH</sequence>
<dbReference type="eggNOG" id="ENOG502ZAWQ">
    <property type="taxonomic scope" value="Bacteria"/>
</dbReference>
<feature type="transmembrane region" description="Helical" evidence="1">
    <location>
        <begin position="21"/>
        <end position="44"/>
    </location>
</feature>
<reference evidence="2" key="1">
    <citation type="submission" date="2011-09" db="EMBL/GenBank/DDBJ databases">
        <title>The permanent draft genome of Mucilaginibacter paludis DSM 18603.</title>
        <authorList>
            <consortium name="US DOE Joint Genome Institute (JGI-PGF)"/>
            <person name="Lucas S."/>
            <person name="Han J."/>
            <person name="Lapidus A."/>
            <person name="Bruce D."/>
            <person name="Goodwin L."/>
            <person name="Pitluck S."/>
            <person name="Peters L."/>
            <person name="Kyrpides N."/>
            <person name="Mavromatis K."/>
            <person name="Ivanova N."/>
            <person name="Mikhailova N."/>
            <person name="Held B."/>
            <person name="Detter J.C."/>
            <person name="Tapia R."/>
            <person name="Han C."/>
            <person name="Land M."/>
            <person name="Hauser L."/>
            <person name="Markowitz V."/>
            <person name="Cheng J.-F."/>
            <person name="Hugenholtz P."/>
            <person name="Woyke T."/>
            <person name="Wu D."/>
            <person name="Tindall B."/>
            <person name="Brambilla E."/>
            <person name="Klenk H.-P."/>
            <person name="Eisen J.A."/>
        </authorList>
    </citation>
    <scope>NUCLEOTIDE SEQUENCE [LARGE SCALE GENOMIC DNA]</scope>
    <source>
        <strain evidence="2">DSM 18603</strain>
    </source>
</reference>
<feature type="transmembrane region" description="Helical" evidence="1">
    <location>
        <begin position="175"/>
        <end position="191"/>
    </location>
</feature>
<evidence type="ECO:0000313" key="2">
    <source>
        <dbReference type="EMBL" id="EHQ25278.1"/>
    </source>
</evidence>
<dbReference type="EMBL" id="CM001403">
    <property type="protein sequence ID" value="EHQ25278.1"/>
    <property type="molecule type" value="Genomic_DNA"/>
</dbReference>
<dbReference type="AlphaFoldDB" id="H1YF25"/>
<keyword evidence="1" id="KW-0472">Membrane</keyword>
<name>H1YF25_9SPHI</name>
<keyword evidence="1" id="KW-0812">Transmembrane</keyword>
<feature type="transmembrane region" description="Helical" evidence="1">
    <location>
        <begin position="50"/>
        <end position="68"/>
    </location>
</feature>
<accession>H1YF25</accession>
<dbReference type="Proteomes" id="UP000002774">
    <property type="component" value="Chromosome"/>
</dbReference>
<proteinExistence type="predicted"/>
<dbReference type="STRING" id="714943.Mucpa_1109"/>
<keyword evidence="3" id="KW-1185">Reference proteome</keyword>
<evidence type="ECO:0000313" key="3">
    <source>
        <dbReference type="Proteomes" id="UP000002774"/>
    </source>
</evidence>
<feature type="transmembrane region" description="Helical" evidence="1">
    <location>
        <begin position="149"/>
        <end position="169"/>
    </location>
</feature>
<organism evidence="2 3">
    <name type="scientific">Mucilaginibacter paludis DSM 18603</name>
    <dbReference type="NCBI Taxonomy" id="714943"/>
    <lineage>
        <taxon>Bacteria</taxon>
        <taxon>Pseudomonadati</taxon>
        <taxon>Bacteroidota</taxon>
        <taxon>Sphingobacteriia</taxon>
        <taxon>Sphingobacteriales</taxon>
        <taxon>Sphingobacteriaceae</taxon>
        <taxon>Mucilaginibacter</taxon>
    </lineage>
</organism>
<gene>
    <name evidence="2" type="ORF">Mucpa_1109</name>
</gene>
<keyword evidence="1" id="KW-1133">Transmembrane helix</keyword>
<protein>
    <submittedName>
        <fullName evidence="2">Uncharacterized protein</fullName>
    </submittedName>
</protein>